<feature type="domain" description="Quinolinate phosphoribosyl transferase C-terminal" evidence="10">
    <location>
        <begin position="110"/>
        <end position="281"/>
    </location>
</feature>
<dbReference type="FunFam" id="3.20.20.70:FF:000030">
    <property type="entry name" value="Nicotinate-nucleotide pyrophosphorylase, carboxylating"/>
    <property type="match status" value="1"/>
</dbReference>
<dbReference type="KEGG" id="oyw:OdinLCB4_005950"/>
<dbReference type="AlphaFoldDB" id="A0AAF0D1N3"/>
<comment type="function">
    <text evidence="1 9">Involved in the catabolism of quinolinic acid (QA).</text>
</comment>
<dbReference type="InterPro" id="IPR027277">
    <property type="entry name" value="NadC/ModD"/>
</dbReference>
<evidence type="ECO:0000256" key="9">
    <source>
        <dbReference type="PIRNR" id="PIRNR006250"/>
    </source>
</evidence>
<dbReference type="Proteomes" id="UP000186851">
    <property type="component" value="Chromosome"/>
</dbReference>
<protein>
    <recommendedName>
        <fullName evidence="9">Nicotinate-nucleotide pyrophosphorylase [carboxylating]</fullName>
        <ecNumber evidence="9">2.4.2.19</ecNumber>
    </recommendedName>
    <alternativeName>
        <fullName evidence="9">Quinolinate phosphoribosyltransferase [decarboxylating]</fullName>
    </alternativeName>
</protein>
<dbReference type="NCBIfam" id="TIGR00078">
    <property type="entry name" value="nadC"/>
    <property type="match status" value="1"/>
</dbReference>
<dbReference type="InterPro" id="IPR002638">
    <property type="entry name" value="Quinolinate_PRibosylTrfase_C"/>
</dbReference>
<dbReference type="SUPFAM" id="SSF54675">
    <property type="entry name" value="Nicotinate/Quinolinate PRTase N-terminal domain-like"/>
    <property type="match status" value="1"/>
</dbReference>
<dbReference type="InterPro" id="IPR037128">
    <property type="entry name" value="Quinolinate_PRibosylTase_N_sf"/>
</dbReference>
<dbReference type="EMBL" id="CP091871">
    <property type="protein sequence ID" value="WEU40011.1"/>
    <property type="molecule type" value="Genomic_DNA"/>
</dbReference>
<evidence type="ECO:0000256" key="7">
    <source>
        <dbReference type="ARBA" id="ARBA00022679"/>
    </source>
</evidence>
<accession>A0AAF0D1N3</accession>
<evidence type="ECO:0000313" key="12">
    <source>
        <dbReference type="EMBL" id="WEU40011.1"/>
    </source>
</evidence>
<dbReference type="EC" id="2.4.2.19" evidence="9"/>
<dbReference type="SUPFAM" id="SSF51690">
    <property type="entry name" value="Nicotinate/Quinolinate PRTase C-terminal domain-like"/>
    <property type="match status" value="1"/>
</dbReference>
<reference evidence="12" key="2">
    <citation type="journal article" date="2022" name="Nat. Microbiol.">
        <title>A closed Candidatus Odinarchaeum chromosome exposes Asgard archaeal viruses.</title>
        <authorList>
            <person name="Tamarit D."/>
            <person name="Caceres E.F."/>
            <person name="Krupovic M."/>
            <person name="Nijland R."/>
            <person name="Eme L."/>
            <person name="Robinson N.P."/>
            <person name="Ettema T.J.G."/>
        </authorList>
    </citation>
    <scope>NUCLEOTIDE SEQUENCE</scope>
    <source>
        <strain evidence="12">LCB_4</strain>
    </source>
</reference>
<evidence type="ECO:0000256" key="6">
    <source>
        <dbReference type="ARBA" id="ARBA00022676"/>
    </source>
</evidence>
<evidence type="ECO:0000259" key="11">
    <source>
        <dbReference type="Pfam" id="PF02749"/>
    </source>
</evidence>
<sequence length="292" mass="32393">MPENLQWIKQKVLTAFLEDVGYGDLTTEALIPESEIGEADLIAEERGVLAGLQEAKLLFNEFNVNLDAKLKDGEQIIEPGLRIASIKGPLKAILTCERTALNFLMRMSGVATLTHRIVLKAKKVNPKIRVAATRKTIPLLGYFDKRAVQLGGGDTHRLRLDDCILIKDNHIAAVGGVEEALRRVRKQVSFTKKIEIEVENEDDAVKAAKNGADIIMLDNMKPASIISTIRKLEEHKLRDKILLEASGGINEENIEEYAKTGVDVVSLGYITHSAKALNFKIELETLKESFKL</sequence>
<dbReference type="Gene3D" id="3.20.20.70">
    <property type="entry name" value="Aldolase class I"/>
    <property type="match status" value="1"/>
</dbReference>
<proteinExistence type="inferred from homology"/>
<evidence type="ECO:0000259" key="10">
    <source>
        <dbReference type="Pfam" id="PF01729"/>
    </source>
</evidence>
<comment type="catalytic activity">
    <reaction evidence="8 9">
        <text>nicotinate beta-D-ribonucleotide + CO2 + diphosphate = quinolinate + 5-phospho-alpha-D-ribose 1-diphosphate + 2 H(+)</text>
        <dbReference type="Rhea" id="RHEA:12733"/>
        <dbReference type="ChEBI" id="CHEBI:15378"/>
        <dbReference type="ChEBI" id="CHEBI:16526"/>
        <dbReference type="ChEBI" id="CHEBI:29959"/>
        <dbReference type="ChEBI" id="CHEBI:33019"/>
        <dbReference type="ChEBI" id="CHEBI:57502"/>
        <dbReference type="ChEBI" id="CHEBI:58017"/>
        <dbReference type="EC" id="2.4.2.19"/>
    </reaction>
</comment>
<dbReference type="PIRSF" id="PIRSF006250">
    <property type="entry name" value="NadC_ModD"/>
    <property type="match status" value="1"/>
</dbReference>
<dbReference type="InterPro" id="IPR004393">
    <property type="entry name" value="NadC"/>
</dbReference>
<dbReference type="PANTHER" id="PTHR32179:SF3">
    <property type="entry name" value="NICOTINATE-NUCLEOTIDE PYROPHOSPHORYLASE [CARBOXYLATING]"/>
    <property type="match status" value="1"/>
</dbReference>
<name>A0AAF0D1N3_ODILC</name>
<keyword evidence="6 9" id="KW-0328">Glycosyltransferase</keyword>
<dbReference type="InterPro" id="IPR022412">
    <property type="entry name" value="Quinolinate_PRibosylTrfase_N"/>
</dbReference>
<comment type="subunit">
    <text evidence="4 9">Hexamer formed by 3 homodimers.</text>
</comment>
<reference evidence="12" key="1">
    <citation type="journal article" date="2017" name="Nature">
        <title>Asgard archaea illuminate the origin of eukaryotic cellular complexity.</title>
        <authorList>
            <person name="Zaremba-Niedzwiedzka K."/>
            <person name="Caceres E.F."/>
            <person name="Saw J.H."/>
            <person name="Backstrom D."/>
            <person name="Juzokaite L."/>
            <person name="Vancaester E."/>
            <person name="Seitz K.W."/>
            <person name="Anantharaman K."/>
            <person name="Starnawski P."/>
            <person name="Kjeldsen K.U."/>
            <person name="Scott M.B."/>
            <person name="Nunoura T."/>
            <person name="Banfield J.F."/>
            <person name="Schramm A."/>
            <person name="Baker B.J."/>
            <person name="Spang A."/>
            <person name="Ettema T.J.G."/>
        </authorList>
    </citation>
    <scope>NUCLEOTIDE SEQUENCE</scope>
    <source>
        <strain evidence="12">LCB_4</strain>
    </source>
</reference>
<evidence type="ECO:0000256" key="1">
    <source>
        <dbReference type="ARBA" id="ARBA00003237"/>
    </source>
</evidence>
<dbReference type="InterPro" id="IPR036068">
    <property type="entry name" value="Nicotinate_pribotase-like_C"/>
</dbReference>
<comment type="pathway">
    <text evidence="2 9">Cofactor biosynthesis; NAD(+) biosynthesis; nicotinate D-ribonucleotide from quinolinate: step 1/1.</text>
</comment>
<gene>
    <name evidence="12" type="primary">nadC</name>
    <name evidence="12" type="ORF">OdinLCB4_005950</name>
</gene>
<evidence type="ECO:0000313" key="13">
    <source>
        <dbReference type="Proteomes" id="UP000186851"/>
    </source>
</evidence>
<evidence type="ECO:0000256" key="2">
    <source>
        <dbReference type="ARBA" id="ARBA00004893"/>
    </source>
</evidence>
<dbReference type="CDD" id="cd01572">
    <property type="entry name" value="QPRTase"/>
    <property type="match status" value="1"/>
</dbReference>
<dbReference type="Gene3D" id="3.90.1170.20">
    <property type="entry name" value="Quinolinate phosphoribosyl transferase, N-terminal domain"/>
    <property type="match status" value="1"/>
</dbReference>
<dbReference type="Pfam" id="PF01729">
    <property type="entry name" value="QRPTase_C"/>
    <property type="match status" value="1"/>
</dbReference>
<dbReference type="Pfam" id="PF02749">
    <property type="entry name" value="QRPTase_N"/>
    <property type="match status" value="1"/>
</dbReference>
<dbReference type="GO" id="GO:0004514">
    <property type="term" value="F:nicotinate-nucleotide diphosphorylase (carboxylating) activity"/>
    <property type="evidence" value="ECO:0007669"/>
    <property type="project" value="UniProtKB-EC"/>
</dbReference>
<evidence type="ECO:0000256" key="8">
    <source>
        <dbReference type="ARBA" id="ARBA00047445"/>
    </source>
</evidence>
<feature type="domain" description="Quinolinate phosphoribosyl transferase N-terminal" evidence="11">
    <location>
        <begin position="24"/>
        <end position="108"/>
    </location>
</feature>
<dbReference type="GO" id="GO:0009435">
    <property type="term" value="P:NAD+ biosynthetic process"/>
    <property type="evidence" value="ECO:0007669"/>
    <property type="project" value="InterPro"/>
</dbReference>
<dbReference type="PANTHER" id="PTHR32179">
    <property type="entry name" value="NICOTINATE-NUCLEOTIDE PYROPHOSPHORYLASE [CARBOXYLATING]"/>
    <property type="match status" value="1"/>
</dbReference>
<keyword evidence="5 9" id="KW-0662">Pyridine nucleotide biosynthesis</keyword>
<dbReference type="InterPro" id="IPR013785">
    <property type="entry name" value="Aldolase_TIM"/>
</dbReference>
<keyword evidence="7 9" id="KW-0808">Transferase</keyword>
<dbReference type="GO" id="GO:0005737">
    <property type="term" value="C:cytoplasm"/>
    <property type="evidence" value="ECO:0007669"/>
    <property type="project" value="TreeGrafter"/>
</dbReference>
<dbReference type="FunFam" id="3.90.1170.20:FF:000001">
    <property type="entry name" value="Nicotinate-nucleotide diphosphorylase (Carboxylating)"/>
    <property type="match status" value="1"/>
</dbReference>
<dbReference type="GO" id="GO:0034213">
    <property type="term" value="P:quinolinate catabolic process"/>
    <property type="evidence" value="ECO:0007669"/>
    <property type="project" value="TreeGrafter"/>
</dbReference>
<evidence type="ECO:0000256" key="3">
    <source>
        <dbReference type="ARBA" id="ARBA00009400"/>
    </source>
</evidence>
<organism evidence="12 13">
    <name type="scientific">Odinarchaeota yellowstonii (strain LCB_4)</name>
    <dbReference type="NCBI Taxonomy" id="1841599"/>
    <lineage>
        <taxon>Archaea</taxon>
        <taxon>Promethearchaeati</taxon>
        <taxon>Candidatus Odinarchaeota</taxon>
        <taxon>Candidatus Odinarchaeia</taxon>
        <taxon>Candidatus Odinarchaeales</taxon>
        <taxon>Candidatus Odinarchaeaceae</taxon>
        <taxon>Candidatus Odinarchaeum</taxon>
    </lineage>
</organism>
<comment type="similarity">
    <text evidence="3 9">Belongs to the NadC/ModD family.</text>
</comment>
<evidence type="ECO:0000256" key="5">
    <source>
        <dbReference type="ARBA" id="ARBA00022642"/>
    </source>
</evidence>
<evidence type="ECO:0000256" key="4">
    <source>
        <dbReference type="ARBA" id="ARBA00011218"/>
    </source>
</evidence>